<dbReference type="Pfam" id="PF02481">
    <property type="entry name" value="DNA_processg_A"/>
    <property type="match status" value="1"/>
</dbReference>
<evidence type="ECO:0000313" key="3">
    <source>
        <dbReference type="EMBL" id="MDA3969618.1"/>
    </source>
</evidence>
<dbReference type="Proteomes" id="UP001210261">
    <property type="component" value="Unassembled WGS sequence"/>
</dbReference>
<comment type="caution">
    <text evidence="3">The sequence shown here is derived from an EMBL/GenBank/DDBJ whole genome shotgun (WGS) entry which is preliminary data.</text>
</comment>
<evidence type="ECO:0000256" key="1">
    <source>
        <dbReference type="ARBA" id="ARBA00006525"/>
    </source>
</evidence>
<sequence>MHNKLNTIPKELESLKESIQDIYYLGNTELLNKRKFTIIGSRKPNPYAQALTKEIANKISKKGGVIVSGGALGIDILAHINAMPNTIMVSPSSLDIIYPKANAKTIKQIQKDSLLLSQFSPTYTPHRFSFLERNKLVVSLGELVIIPYADMLSGSMQSARYAISNNIPIYVFPHRMNESKGTSMLIKENLANVIWDIDEFIQDIFGDCQQSSDEILEFCKTNPFFEDALLKFGDIIFEYELDGKIIRSNGRIEVV</sequence>
<gene>
    <name evidence="3" type="ORF">PF021_08065</name>
</gene>
<organism evidence="3 4">
    <name type="scientific">Helicobacter ibis</name>
    <dbReference type="NCBI Taxonomy" id="2962633"/>
    <lineage>
        <taxon>Bacteria</taxon>
        <taxon>Pseudomonadati</taxon>
        <taxon>Campylobacterota</taxon>
        <taxon>Epsilonproteobacteria</taxon>
        <taxon>Campylobacterales</taxon>
        <taxon>Helicobacteraceae</taxon>
        <taxon>Helicobacter</taxon>
    </lineage>
</organism>
<dbReference type="PANTHER" id="PTHR43022:SF1">
    <property type="entry name" value="PROTEIN SMF"/>
    <property type="match status" value="1"/>
</dbReference>
<dbReference type="EMBL" id="JAQHXR010000007">
    <property type="protein sequence ID" value="MDA3969618.1"/>
    <property type="molecule type" value="Genomic_DNA"/>
</dbReference>
<proteinExistence type="inferred from homology"/>
<evidence type="ECO:0000259" key="2">
    <source>
        <dbReference type="Pfam" id="PF02481"/>
    </source>
</evidence>
<evidence type="ECO:0000313" key="4">
    <source>
        <dbReference type="Proteomes" id="UP001210261"/>
    </source>
</evidence>
<dbReference type="InterPro" id="IPR057666">
    <property type="entry name" value="DrpA_SLOG"/>
</dbReference>
<dbReference type="InterPro" id="IPR003488">
    <property type="entry name" value="DprA"/>
</dbReference>
<dbReference type="PANTHER" id="PTHR43022">
    <property type="entry name" value="PROTEIN SMF"/>
    <property type="match status" value="1"/>
</dbReference>
<accession>A0ABT4VHG8</accession>
<name>A0ABT4VHG8_9HELI</name>
<dbReference type="Gene3D" id="3.40.50.450">
    <property type="match status" value="1"/>
</dbReference>
<protein>
    <submittedName>
        <fullName evidence="3">DNA-processing protein DprA</fullName>
    </submittedName>
</protein>
<dbReference type="SUPFAM" id="SSF102405">
    <property type="entry name" value="MCP/YpsA-like"/>
    <property type="match status" value="1"/>
</dbReference>
<feature type="domain" description="Smf/DprA SLOG" evidence="2">
    <location>
        <begin position="7"/>
        <end position="203"/>
    </location>
</feature>
<dbReference type="RefSeq" id="WP_271021979.1">
    <property type="nucleotide sequence ID" value="NZ_JAQHXR010000007.1"/>
</dbReference>
<keyword evidence="4" id="KW-1185">Reference proteome</keyword>
<comment type="similarity">
    <text evidence="1">Belongs to the DprA/Smf family.</text>
</comment>
<reference evidence="3 4" key="1">
    <citation type="submission" date="2023-01" db="EMBL/GenBank/DDBJ databases">
        <title>Description of Helicobacter ibis sp. nov. isolated from faecal droppings of black-faced ibis (Theristicus melanopis).</title>
        <authorList>
            <person name="Lopez-Cantillo M."/>
            <person name="Vidal-Veuthey B."/>
            <person name="Mella A."/>
            <person name="De La Haba R."/>
            <person name="Collado L."/>
        </authorList>
    </citation>
    <scope>NUCLEOTIDE SEQUENCE [LARGE SCALE GENOMIC DNA]</scope>
    <source>
        <strain evidence="3 4">A82</strain>
    </source>
</reference>